<proteinExistence type="predicted"/>
<comment type="caution">
    <text evidence="2">The sequence shown here is derived from an EMBL/GenBank/DDBJ whole genome shotgun (WGS) entry which is preliminary data.</text>
</comment>
<evidence type="ECO:0000256" key="1">
    <source>
        <dbReference type="SAM" id="MobiDB-lite"/>
    </source>
</evidence>
<sequence>MAKTELEKKETHIKQLDSEGNKHSDLTKDEKELLVELKARLGEISSPQDRHGENISPGPADDHFKAWCSSSPDCLMLDWDDAELGNDFLKALIDIAKSYRTSVPLRAYTPLDRLVRLALGYYLLSQGQNPFEPYKCRTLGTPGFRGEKYQTYLSLTDPGPGHVFGTTGRAQWLNGAIVHVEHLERPAGTTRAQIESYRIPSVFEFARICLHTGYGAPNTCYIGRPLSDSGDLKYDFIKVVDTVASACTSMFQLGSAECKIAMGGLKASDMVAYMRALRGHTLKNYRQCLSAAFNLNTPLVDDIHGTYYDKPIEIARRAIELTVLGGFDKVTWDGASDSYPSTPLLIISKNDNGLLSLCEAKELVHKAHSAGLLTYFSAGFKEPHIEVAVQSGVDGIGIGGAQVLRNMDRDTGMHGDYMEWRIDGLIELRDTAAGHVLGRAAKLLARLDQMYHEGSMNDPELRLRKELYRLLHVDDPVAEQIETCIDSPVSKAVFLIEEDRDNPWIARASRLVNRRSDGGVESHSLLQMYGGDDWSTFEKTLTDIMKPLNGLGPGSNLNPVTMSVEGDTFLVQPRFSISPQWTKRLDAYRGWVKVNASDKRKHVRGYVDLNIKATPFEKKGSLALSDIFSSKDTTKKPNTKSL</sequence>
<name>A0A8H7LRF5_9AGAM</name>
<gene>
    <name evidence="2" type="ORF">RHS04_00803</name>
</gene>
<feature type="region of interest" description="Disordered" evidence="1">
    <location>
        <begin position="1"/>
        <end position="28"/>
    </location>
</feature>
<dbReference type="AlphaFoldDB" id="A0A8H7LRF5"/>
<dbReference type="Proteomes" id="UP000650582">
    <property type="component" value="Unassembled WGS sequence"/>
</dbReference>
<accession>A0A8H7LRF5</accession>
<evidence type="ECO:0000313" key="2">
    <source>
        <dbReference type="EMBL" id="KAF8685065.1"/>
    </source>
</evidence>
<evidence type="ECO:0000313" key="3">
    <source>
        <dbReference type="Proteomes" id="UP000650582"/>
    </source>
</evidence>
<dbReference type="EMBL" id="JACYCC010000024">
    <property type="protein sequence ID" value="KAF8685065.1"/>
    <property type="molecule type" value="Genomic_DNA"/>
</dbReference>
<protein>
    <submittedName>
        <fullName evidence="2">Uncharacterized protein</fullName>
    </submittedName>
</protein>
<organism evidence="2 3">
    <name type="scientific">Rhizoctonia solani</name>
    <dbReference type="NCBI Taxonomy" id="456999"/>
    <lineage>
        <taxon>Eukaryota</taxon>
        <taxon>Fungi</taxon>
        <taxon>Dikarya</taxon>
        <taxon>Basidiomycota</taxon>
        <taxon>Agaricomycotina</taxon>
        <taxon>Agaricomycetes</taxon>
        <taxon>Cantharellales</taxon>
        <taxon>Ceratobasidiaceae</taxon>
        <taxon>Rhizoctonia</taxon>
    </lineage>
</organism>
<reference evidence="2" key="1">
    <citation type="submission" date="2020-09" db="EMBL/GenBank/DDBJ databases">
        <title>Comparative genome analyses of four rice-infecting Rhizoctonia solani isolates reveal extensive enrichment of homogalacturonan modification genes.</title>
        <authorList>
            <person name="Lee D.-Y."/>
            <person name="Jeon J."/>
            <person name="Kim K.-T."/>
            <person name="Cheong K."/>
            <person name="Song H."/>
            <person name="Choi G."/>
            <person name="Ko J."/>
            <person name="Opiyo S.O."/>
            <person name="Zuo S."/>
            <person name="Madhav S."/>
            <person name="Lee Y.-H."/>
            <person name="Wang G.-L."/>
        </authorList>
    </citation>
    <scope>NUCLEOTIDE SEQUENCE</scope>
    <source>
        <strain evidence="2">AG1-IA YN-7</strain>
    </source>
</reference>